<evidence type="ECO:0000313" key="2">
    <source>
        <dbReference type="Proteomes" id="UP000298652"/>
    </source>
</evidence>
<dbReference type="AlphaFoldDB" id="A0A4U6UKA7"/>
<gene>
    <name evidence="1" type="ORF">SEVIR_5G159200v2</name>
</gene>
<reference evidence="1" key="1">
    <citation type="submission" date="2019-03" db="EMBL/GenBank/DDBJ databases">
        <title>WGS assembly of Setaria viridis.</title>
        <authorList>
            <person name="Huang P."/>
            <person name="Jenkins J."/>
            <person name="Grimwood J."/>
            <person name="Barry K."/>
            <person name="Healey A."/>
            <person name="Mamidi S."/>
            <person name="Sreedasyam A."/>
            <person name="Shu S."/>
            <person name="Feldman M."/>
            <person name="Wu J."/>
            <person name="Yu Y."/>
            <person name="Chen C."/>
            <person name="Johnson J."/>
            <person name="Rokhsar D."/>
            <person name="Baxter I."/>
            <person name="Schmutz J."/>
            <person name="Brutnell T."/>
            <person name="Kellogg E."/>
        </authorList>
    </citation>
    <scope>NUCLEOTIDE SEQUENCE [LARGE SCALE GENOMIC DNA]</scope>
</reference>
<protein>
    <submittedName>
        <fullName evidence="1">Uncharacterized protein</fullName>
    </submittedName>
</protein>
<evidence type="ECO:0000313" key="1">
    <source>
        <dbReference type="EMBL" id="TKW14299.1"/>
    </source>
</evidence>
<organism evidence="1 2">
    <name type="scientific">Setaria viridis</name>
    <name type="common">Green bristlegrass</name>
    <name type="synonym">Setaria italica subsp. viridis</name>
    <dbReference type="NCBI Taxonomy" id="4556"/>
    <lineage>
        <taxon>Eukaryota</taxon>
        <taxon>Viridiplantae</taxon>
        <taxon>Streptophyta</taxon>
        <taxon>Embryophyta</taxon>
        <taxon>Tracheophyta</taxon>
        <taxon>Spermatophyta</taxon>
        <taxon>Magnoliopsida</taxon>
        <taxon>Liliopsida</taxon>
        <taxon>Poales</taxon>
        <taxon>Poaceae</taxon>
        <taxon>PACMAD clade</taxon>
        <taxon>Panicoideae</taxon>
        <taxon>Panicodae</taxon>
        <taxon>Paniceae</taxon>
        <taxon>Cenchrinae</taxon>
        <taxon>Setaria</taxon>
    </lineage>
</organism>
<dbReference type="Proteomes" id="UP000298652">
    <property type="component" value="Chromosome 5"/>
</dbReference>
<sequence>MNNPPKDIKSTNNEPIVSPLHEALVGTTAMPIKDPSLQSQPSIQPIFHAPQEPSNMPMNHIILRCKTARRNHSHFSSIPFQARFTAENSSNQQLTFSSERNFLTTPVSDYLSFFDHTSIMSMDAPPITSLVQGDPVAVLHAHLNTIRGSDLGPSFEHPTQVPVRETVGASDNIMQSMSNSMTKNERGAGIYECKICPAKFFSAKALDT</sequence>
<proteinExistence type="predicted"/>
<dbReference type="EMBL" id="CM016556">
    <property type="protein sequence ID" value="TKW14299.1"/>
    <property type="molecule type" value="Genomic_DNA"/>
</dbReference>
<dbReference type="Gramene" id="TKW14299">
    <property type="protein sequence ID" value="TKW14299"/>
    <property type="gene ID" value="SEVIR_5G159200v2"/>
</dbReference>
<keyword evidence="2" id="KW-1185">Reference proteome</keyword>
<accession>A0A4U6UKA7</accession>
<name>A0A4U6UKA7_SETVI</name>
<dbReference type="OMA" id="FGGHMSH"/>